<comment type="caution">
    <text evidence="6">The sequence shown here is derived from an EMBL/GenBank/DDBJ whole genome shotgun (WGS) entry which is preliminary data.</text>
</comment>
<dbReference type="PRINTS" id="PR00039">
    <property type="entry name" value="HTHLYSR"/>
</dbReference>
<keyword evidence="3" id="KW-0238">DNA-binding</keyword>
<keyword evidence="2" id="KW-0805">Transcription regulation</keyword>
<dbReference type="Gene3D" id="1.10.10.10">
    <property type="entry name" value="Winged helix-like DNA-binding domain superfamily/Winged helix DNA-binding domain"/>
    <property type="match status" value="1"/>
</dbReference>
<name>A0ABT0B6W9_9SPHN</name>
<dbReference type="SUPFAM" id="SSF46785">
    <property type="entry name" value="Winged helix' DNA-binding domain"/>
    <property type="match status" value="1"/>
</dbReference>
<dbReference type="InterPro" id="IPR050389">
    <property type="entry name" value="LysR-type_TF"/>
</dbReference>
<accession>A0ABT0B6W9</accession>
<evidence type="ECO:0000256" key="3">
    <source>
        <dbReference type="ARBA" id="ARBA00023125"/>
    </source>
</evidence>
<dbReference type="CDD" id="cd08417">
    <property type="entry name" value="PBP2_Nitroaromatics_like"/>
    <property type="match status" value="1"/>
</dbReference>
<organism evidence="6 7">
    <name type="scientific">Novosphingobium album</name>
    <name type="common">ex Hu et al. 2023</name>
    <dbReference type="NCBI Taxonomy" id="2930093"/>
    <lineage>
        <taxon>Bacteria</taxon>
        <taxon>Pseudomonadati</taxon>
        <taxon>Pseudomonadota</taxon>
        <taxon>Alphaproteobacteria</taxon>
        <taxon>Sphingomonadales</taxon>
        <taxon>Sphingomonadaceae</taxon>
        <taxon>Novosphingobium</taxon>
    </lineage>
</organism>
<dbReference type="EMBL" id="JALHLE010000042">
    <property type="protein sequence ID" value="MCJ2180763.1"/>
    <property type="molecule type" value="Genomic_DNA"/>
</dbReference>
<reference evidence="6" key="1">
    <citation type="submission" date="2022-03" db="EMBL/GenBank/DDBJ databases">
        <title>Identification of a novel bacterium isolated from mangrove sediments.</title>
        <authorList>
            <person name="Pan X."/>
        </authorList>
    </citation>
    <scope>NUCLEOTIDE SEQUENCE</scope>
    <source>
        <strain evidence="6">B2580</strain>
    </source>
</reference>
<dbReference type="InterPro" id="IPR036390">
    <property type="entry name" value="WH_DNA-bd_sf"/>
</dbReference>
<dbReference type="InterPro" id="IPR037402">
    <property type="entry name" value="YidZ_PBP2"/>
</dbReference>
<dbReference type="PROSITE" id="PS50931">
    <property type="entry name" value="HTH_LYSR"/>
    <property type="match status" value="1"/>
</dbReference>
<dbReference type="PANTHER" id="PTHR30118:SF6">
    <property type="entry name" value="HTH-TYPE TRANSCRIPTIONAL REGULATOR LEUO"/>
    <property type="match status" value="1"/>
</dbReference>
<evidence type="ECO:0000256" key="2">
    <source>
        <dbReference type="ARBA" id="ARBA00023015"/>
    </source>
</evidence>
<feature type="domain" description="HTH lysR-type" evidence="5">
    <location>
        <begin position="1"/>
        <end position="41"/>
    </location>
</feature>
<dbReference type="Proteomes" id="UP001162880">
    <property type="component" value="Unassembled WGS sequence"/>
</dbReference>
<keyword evidence="7" id="KW-1185">Reference proteome</keyword>
<dbReference type="PANTHER" id="PTHR30118">
    <property type="entry name" value="HTH-TYPE TRANSCRIPTIONAL REGULATOR LEUO-RELATED"/>
    <property type="match status" value="1"/>
</dbReference>
<protein>
    <submittedName>
        <fullName evidence="6">LysR family transcriptional regulator</fullName>
    </submittedName>
</protein>
<dbReference type="Gene3D" id="3.40.190.10">
    <property type="entry name" value="Periplasmic binding protein-like II"/>
    <property type="match status" value="2"/>
</dbReference>
<dbReference type="InterPro" id="IPR036388">
    <property type="entry name" value="WH-like_DNA-bd_sf"/>
</dbReference>
<keyword evidence="4" id="KW-0804">Transcription</keyword>
<evidence type="ECO:0000256" key="4">
    <source>
        <dbReference type="ARBA" id="ARBA00023163"/>
    </source>
</evidence>
<comment type="similarity">
    <text evidence="1">Belongs to the LysR transcriptional regulatory family.</text>
</comment>
<evidence type="ECO:0000313" key="6">
    <source>
        <dbReference type="EMBL" id="MCJ2180763.1"/>
    </source>
</evidence>
<dbReference type="InterPro" id="IPR000847">
    <property type="entry name" value="LysR_HTH_N"/>
</dbReference>
<gene>
    <name evidence="6" type="ORF">MTR64_19505</name>
</gene>
<dbReference type="InterPro" id="IPR005119">
    <property type="entry name" value="LysR_subst-bd"/>
</dbReference>
<evidence type="ECO:0000259" key="5">
    <source>
        <dbReference type="PROSITE" id="PS50931"/>
    </source>
</evidence>
<dbReference type="Pfam" id="PF00126">
    <property type="entry name" value="HTH_1"/>
    <property type="match status" value="1"/>
</dbReference>
<proteinExistence type="inferred from homology"/>
<dbReference type="Pfam" id="PF03466">
    <property type="entry name" value="LysR_substrate"/>
    <property type="match status" value="1"/>
</dbReference>
<evidence type="ECO:0000256" key="1">
    <source>
        <dbReference type="ARBA" id="ARBA00009437"/>
    </source>
</evidence>
<evidence type="ECO:0000313" key="7">
    <source>
        <dbReference type="Proteomes" id="UP001162880"/>
    </source>
</evidence>
<sequence>MTRAAEELNLTQAAVSNNLRKLREHFNDALVVRDGRNLSLTPRALQLAPSLDAALGALDKVMAAEPFNPAQSRQRFRIAAASNTAAILLPALARILADEAPGVCVQVVSATSTTPQDLLTNKIDLIIAPRQVAVTVGLNPADPVQGVSAEDLPSEPFFCLVNKNCEEFRNGISEEDYLKRPHASFFLDLNISASIEHGFIEEHRVGQFDRMLTSDFTVLPLIAAASDLIVLVPESLARLAIGAYPLRMVPCPIPIPRLELWSVWNRRRDNDEDLAWFRHLVRRGFDLAHQPKS</sequence>
<dbReference type="SUPFAM" id="SSF53850">
    <property type="entry name" value="Periplasmic binding protein-like II"/>
    <property type="match status" value="1"/>
</dbReference>